<dbReference type="RefSeq" id="WP_200275443.1">
    <property type="nucleotide sequence ID" value="NZ_JAENII010000001.1"/>
</dbReference>
<keyword evidence="1" id="KW-1133">Transmembrane helix</keyword>
<gene>
    <name evidence="2" type="ORF">JIN81_01195</name>
</gene>
<accession>A0A934VCV0</accession>
<dbReference type="InterPro" id="IPR014509">
    <property type="entry name" value="YjdF-like"/>
</dbReference>
<keyword evidence="1" id="KW-0812">Transmembrane</keyword>
<dbReference type="AlphaFoldDB" id="A0A934VCV0"/>
<sequence length="206" mass="23104">MARIGPNSWLVVIVLPLTLWSAWHPHDRVTWWLEVVPVFIGLLALWIAGRKGWVLSNFALFWAGVHMAVLLIGGHYTYALVPIGEWAREAFGWPRNHYDRLGHILQGLVPAVICREVLIRNRVIQKRGWLGFLVVCFSMAVSACYELIEWAAAEVSAEAAESFLGTQGDVWDTQKDMACALVGALVAVMALRSPHDRSVRRRVPAL</sequence>
<keyword evidence="1" id="KW-0472">Membrane</keyword>
<feature type="transmembrane region" description="Helical" evidence="1">
    <location>
        <begin position="60"/>
        <end position="81"/>
    </location>
</feature>
<comment type="caution">
    <text evidence="2">The sequence shown here is derived from an EMBL/GenBank/DDBJ whole genome shotgun (WGS) entry which is preliminary data.</text>
</comment>
<reference evidence="2" key="1">
    <citation type="submission" date="2021-01" db="EMBL/GenBank/DDBJ databases">
        <title>Modified the classification status of verrucomicrobia.</title>
        <authorList>
            <person name="Feng X."/>
        </authorList>
    </citation>
    <scope>NUCLEOTIDE SEQUENCE</scope>
    <source>
        <strain evidence="2">KCTC 22201</strain>
    </source>
</reference>
<dbReference type="Proteomes" id="UP000658278">
    <property type="component" value="Unassembled WGS sequence"/>
</dbReference>
<dbReference type="EMBL" id="JAENII010000001">
    <property type="protein sequence ID" value="MBK1825619.1"/>
    <property type="molecule type" value="Genomic_DNA"/>
</dbReference>
<dbReference type="Pfam" id="PF09997">
    <property type="entry name" value="DUF2238"/>
    <property type="match status" value="1"/>
</dbReference>
<dbReference type="PIRSF" id="PIRSF020606">
    <property type="entry name" value="UCP020606"/>
    <property type="match status" value="1"/>
</dbReference>
<feature type="transmembrane region" description="Helical" evidence="1">
    <location>
        <begin position="130"/>
        <end position="153"/>
    </location>
</feature>
<proteinExistence type="predicted"/>
<feature type="transmembrane region" description="Helical" evidence="1">
    <location>
        <begin position="7"/>
        <end position="23"/>
    </location>
</feature>
<keyword evidence="3" id="KW-1185">Reference proteome</keyword>
<name>A0A934VCV0_9BACT</name>
<dbReference type="InterPro" id="IPR058534">
    <property type="entry name" value="YjdF"/>
</dbReference>
<feature type="transmembrane region" description="Helical" evidence="1">
    <location>
        <begin position="29"/>
        <end position="48"/>
    </location>
</feature>
<protein>
    <submittedName>
        <fullName evidence="2">DUF2238 domain-containing protein</fullName>
    </submittedName>
</protein>
<evidence type="ECO:0000256" key="1">
    <source>
        <dbReference type="SAM" id="Phobius"/>
    </source>
</evidence>
<organism evidence="2 3">
    <name type="scientific">Haloferula rosea</name>
    <dbReference type="NCBI Taxonomy" id="490093"/>
    <lineage>
        <taxon>Bacteria</taxon>
        <taxon>Pseudomonadati</taxon>
        <taxon>Verrucomicrobiota</taxon>
        <taxon>Verrucomicrobiia</taxon>
        <taxon>Verrucomicrobiales</taxon>
        <taxon>Verrucomicrobiaceae</taxon>
        <taxon>Haloferula</taxon>
    </lineage>
</organism>
<feature type="transmembrane region" description="Helical" evidence="1">
    <location>
        <begin position="173"/>
        <end position="191"/>
    </location>
</feature>
<feature type="transmembrane region" description="Helical" evidence="1">
    <location>
        <begin position="101"/>
        <end position="118"/>
    </location>
</feature>
<evidence type="ECO:0000313" key="3">
    <source>
        <dbReference type="Proteomes" id="UP000658278"/>
    </source>
</evidence>
<evidence type="ECO:0000313" key="2">
    <source>
        <dbReference type="EMBL" id="MBK1825619.1"/>
    </source>
</evidence>